<keyword evidence="8" id="KW-0851">Voltage-gated channel</keyword>
<evidence type="ECO:0000313" key="22">
    <source>
        <dbReference type="EMBL" id="TWW80142.1"/>
    </source>
</evidence>
<feature type="domain" description="Ig-like" evidence="21">
    <location>
        <begin position="15"/>
        <end position="144"/>
    </location>
</feature>
<evidence type="ECO:0000256" key="11">
    <source>
        <dbReference type="ARBA" id="ARBA00023065"/>
    </source>
</evidence>
<keyword evidence="9 20" id="KW-1133">Transmembrane helix</keyword>
<evidence type="ECO:0000256" key="10">
    <source>
        <dbReference type="ARBA" id="ARBA00023053"/>
    </source>
</evidence>
<keyword evidence="5" id="KW-1003">Cell membrane</keyword>
<evidence type="ECO:0000256" key="7">
    <source>
        <dbReference type="ARBA" id="ARBA00022729"/>
    </source>
</evidence>
<dbReference type="InterPro" id="IPR013106">
    <property type="entry name" value="Ig_V-set"/>
</dbReference>
<name>A0A5C6PJW0_9TELE</name>
<keyword evidence="13" id="KW-1015">Disulfide bond</keyword>
<keyword evidence="3" id="KW-0813">Transport</keyword>
<evidence type="ECO:0000256" key="18">
    <source>
        <dbReference type="ARBA" id="ARBA00044530"/>
    </source>
</evidence>
<comment type="similarity">
    <text evidence="2">Belongs to the sodium channel auxiliary subunit SCN3B (TC 8.A.17) family.</text>
</comment>
<evidence type="ECO:0000256" key="15">
    <source>
        <dbReference type="ARBA" id="ARBA00023201"/>
    </source>
</evidence>
<evidence type="ECO:0000259" key="21">
    <source>
        <dbReference type="PROSITE" id="PS50835"/>
    </source>
</evidence>
<dbReference type="Gene3D" id="2.60.40.10">
    <property type="entry name" value="Immunoglobulins"/>
    <property type="match status" value="1"/>
</dbReference>
<keyword evidence="16 22" id="KW-0407">Ion channel</keyword>
<dbReference type="GO" id="GO:0086091">
    <property type="term" value="P:regulation of heart rate by cardiac conduction"/>
    <property type="evidence" value="ECO:0007669"/>
    <property type="project" value="TreeGrafter"/>
</dbReference>
<dbReference type="InterPro" id="IPR027098">
    <property type="entry name" value="Na_channel_b1/b3"/>
</dbReference>
<dbReference type="Pfam" id="PF07686">
    <property type="entry name" value="V-set"/>
    <property type="match status" value="1"/>
</dbReference>
<evidence type="ECO:0000256" key="4">
    <source>
        <dbReference type="ARBA" id="ARBA00022461"/>
    </source>
</evidence>
<keyword evidence="11" id="KW-0406">Ion transport</keyword>
<keyword evidence="15" id="KW-0739">Sodium transport</keyword>
<reference evidence="22 23" key="1">
    <citation type="submission" date="2019-04" db="EMBL/GenBank/DDBJ databases">
        <title>Chromosome genome assembly for Takifugu flavidus.</title>
        <authorList>
            <person name="Xiao S."/>
        </authorList>
    </citation>
    <scope>NUCLEOTIDE SEQUENCE [LARGE SCALE GENOMIC DNA]</scope>
    <source>
        <strain evidence="22">HTHZ2018</strain>
        <tissue evidence="22">Muscle</tissue>
    </source>
</reference>
<keyword evidence="23" id="KW-1185">Reference proteome</keyword>
<dbReference type="EMBL" id="RHFK02000002">
    <property type="protein sequence ID" value="TWW80142.1"/>
    <property type="molecule type" value="Genomic_DNA"/>
</dbReference>
<evidence type="ECO:0000256" key="9">
    <source>
        <dbReference type="ARBA" id="ARBA00022989"/>
    </source>
</evidence>
<comment type="subcellular location">
    <subcellularLocation>
        <location evidence="1">Cell membrane</location>
        <topology evidence="1">Single-pass type I membrane protein</topology>
    </subcellularLocation>
</comment>
<evidence type="ECO:0000256" key="3">
    <source>
        <dbReference type="ARBA" id="ARBA00022448"/>
    </source>
</evidence>
<dbReference type="GO" id="GO:0019871">
    <property type="term" value="F:sodium channel inhibitor activity"/>
    <property type="evidence" value="ECO:0007669"/>
    <property type="project" value="TreeGrafter"/>
</dbReference>
<feature type="transmembrane region" description="Helical" evidence="20">
    <location>
        <begin position="166"/>
        <end position="185"/>
    </location>
</feature>
<proteinExistence type="inferred from homology"/>
<keyword evidence="17" id="KW-0393">Immunoglobulin domain</keyword>
<dbReference type="FunFam" id="2.60.40.10:FF:000375">
    <property type="entry name" value="Sodium channel beta 1 subunit"/>
    <property type="match status" value="1"/>
</dbReference>
<evidence type="ECO:0000313" key="23">
    <source>
        <dbReference type="Proteomes" id="UP000324091"/>
    </source>
</evidence>
<evidence type="ECO:0000256" key="12">
    <source>
        <dbReference type="ARBA" id="ARBA00023136"/>
    </source>
</evidence>
<dbReference type="GO" id="GO:0001518">
    <property type="term" value="C:voltage-gated sodium channel complex"/>
    <property type="evidence" value="ECO:0007669"/>
    <property type="project" value="InterPro"/>
</dbReference>
<keyword evidence="6 20" id="KW-0812">Transmembrane</keyword>
<dbReference type="PANTHER" id="PTHR10546">
    <property type="entry name" value="SODIUM CHANNEL SUBUNIT BETA-1 AND 3"/>
    <property type="match status" value="1"/>
</dbReference>
<sequence length="280" mass="30391">MSTAKVPLSKVLKPPNANIASLCCGACVELDSDTEAVVNQGFKLGCISCKMRGEVRAMASVSWYFKAAEDANFSHFYRYKDAAEETIDARFYGRLGWNGSNNTKDLQDGSIYINTVTFNDTGTYMCMFKRTLVYPNYKFETSINKSFILNVVPQRKRGLASILSELMMYVSIIGLQLWLVVEMIYCYRKISAAGEEAIRESPCQQYNNNTTTTSTTTITTDATTTSTTTAAASATTTTSSTTTTSAATTADAATATTTASTGAAATATTAVAAYYCYYYC</sequence>
<keyword evidence="10" id="KW-0915">Sodium</keyword>
<gene>
    <name evidence="22" type="ORF">D4764_10G0011720</name>
</gene>
<keyword evidence="4" id="KW-0894">Sodium channel</keyword>
<dbReference type="AlphaFoldDB" id="A0A5C6PJW0"/>
<dbReference type="GO" id="GO:0086002">
    <property type="term" value="P:cardiac muscle cell action potential involved in contraction"/>
    <property type="evidence" value="ECO:0007669"/>
    <property type="project" value="TreeGrafter"/>
</dbReference>
<evidence type="ECO:0000256" key="8">
    <source>
        <dbReference type="ARBA" id="ARBA00022882"/>
    </source>
</evidence>
<evidence type="ECO:0000256" key="17">
    <source>
        <dbReference type="ARBA" id="ARBA00023319"/>
    </source>
</evidence>
<dbReference type="Proteomes" id="UP000324091">
    <property type="component" value="Chromosome 10"/>
</dbReference>
<keyword evidence="14" id="KW-0325">Glycoprotein</keyword>
<evidence type="ECO:0000256" key="2">
    <source>
        <dbReference type="ARBA" id="ARBA00010404"/>
    </source>
</evidence>
<dbReference type="SUPFAM" id="SSF48726">
    <property type="entry name" value="Immunoglobulin"/>
    <property type="match status" value="1"/>
</dbReference>
<keyword evidence="12 20" id="KW-0472">Membrane</keyword>
<dbReference type="GO" id="GO:0044325">
    <property type="term" value="F:transmembrane transporter binding"/>
    <property type="evidence" value="ECO:0007669"/>
    <property type="project" value="TreeGrafter"/>
</dbReference>
<dbReference type="PROSITE" id="PS50835">
    <property type="entry name" value="IG_LIKE"/>
    <property type="match status" value="1"/>
</dbReference>
<comment type="subunit">
    <text evidence="19">A voltage-gated sodium (Nav) channel consists of an ion-conducting pore-forming alpha subunit functional on its own that is regulated by one or more beta subunits. Forms homodimers and homotrimers. SCN3B is non-covalently associated with alpha subunits and induces the formation of alpha subunit oligomers, including trimers. Interacts with SCN5A/Nav1.5; regulatory subunit of SCN5A/Nav1.5. Interacts with SCN7A/Nav2.1; probable regulatory subunit of SCN7A/Nav2.1. Interacts with SCN10A; regulatory subunit of SCN10A/Nav1.8. Interacts with NFASC; probably involved in targeting the sodium channels to the nodes of Ranvier.</text>
</comment>
<dbReference type="PANTHER" id="PTHR10546:SF9">
    <property type="entry name" value="SODIUM CHANNEL SUBUNIT BETA-1 PRECURSOR"/>
    <property type="match status" value="1"/>
</dbReference>
<evidence type="ECO:0000256" key="6">
    <source>
        <dbReference type="ARBA" id="ARBA00022692"/>
    </source>
</evidence>
<evidence type="ECO:0000256" key="5">
    <source>
        <dbReference type="ARBA" id="ARBA00022475"/>
    </source>
</evidence>
<accession>A0A5C6PJW0</accession>
<comment type="caution">
    <text evidence="22">The sequence shown here is derived from an EMBL/GenBank/DDBJ whole genome shotgun (WGS) entry which is preliminary data.</text>
</comment>
<evidence type="ECO:0000256" key="16">
    <source>
        <dbReference type="ARBA" id="ARBA00023303"/>
    </source>
</evidence>
<dbReference type="InterPro" id="IPR036179">
    <property type="entry name" value="Ig-like_dom_sf"/>
</dbReference>
<dbReference type="GO" id="GO:0005272">
    <property type="term" value="F:sodium channel activity"/>
    <property type="evidence" value="ECO:0007669"/>
    <property type="project" value="UniProtKB-KW"/>
</dbReference>
<dbReference type="InterPro" id="IPR013783">
    <property type="entry name" value="Ig-like_fold"/>
</dbReference>
<evidence type="ECO:0000256" key="14">
    <source>
        <dbReference type="ARBA" id="ARBA00023180"/>
    </source>
</evidence>
<evidence type="ECO:0000256" key="13">
    <source>
        <dbReference type="ARBA" id="ARBA00023157"/>
    </source>
</evidence>
<protein>
    <recommendedName>
        <fullName evidence="18">Sodium channel regulatory subunit beta-3</fullName>
    </recommendedName>
</protein>
<evidence type="ECO:0000256" key="19">
    <source>
        <dbReference type="ARBA" id="ARBA00049669"/>
    </source>
</evidence>
<dbReference type="InterPro" id="IPR007110">
    <property type="entry name" value="Ig-like_dom"/>
</dbReference>
<keyword evidence="7" id="KW-0732">Signal</keyword>
<evidence type="ECO:0000256" key="20">
    <source>
        <dbReference type="SAM" id="Phobius"/>
    </source>
</evidence>
<organism evidence="22 23">
    <name type="scientific">Takifugu flavidus</name>
    <name type="common">sansaifugu</name>
    <dbReference type="NCBI Taxonomy" id="433684"/>
    <lineage>
        <taxon>Eukaryota</taxon>
        <taxon>Metazoa</taxon>
        <taxon>Chordata</taxon>
        <taxon>Craniata</taxon>
        <taxon>Vertebrata</taxon>
        <taxon>Euteleostomi</taxon>
        <taxon>Actinopterygii</taxon>
        <taxon>Neopterygii</taxon>
        <taxon>Teleostei</taxon>
        <taxon>Neoteleostei</taxon>
        <taxon>Acanthomorphata</taxon>
        <taxon>Eupercaria</taxon>
        <taxon>Tetraodontiformes</taxon>
        <taxon>Tetradontoidea</taxon>
        <taxon>Tetraodontidae</taxon>
        <taxon>Takifugu</taxon>
    </lineage>
</organism>
<evidence type="ECO:0000256" key="1">
    <source>
        <dbReference type="ARBA" id="ARBA00004251"/>
    </source>
</evidence>